<evidence type="ECO:0000256" key="12">
    <source>
        <dbReference type="ARBA" id="ARBA00023157"/>
    </source>
</evidence>
<dbReference type="InterPro" id="IPR000538">
    <property type="entry name" value="Link_dom"/>
</dbReference>
<evidence type="ECO:0000256" key="2">
    <source>
        <dbReference type="ARBA" id="ARBA00004498"/>
    </source>
</evidence>
<dbReference type="InterPro" id="IPR043158">
    <property type="entry name" value="Wnt_C"/>
</dbReference>
<keyword evidence="25" id="KW-1185">Reference proteome</keyword>
<dbReference type="InterPro" id="IPR005817">
    <property type="entry name" value="Wnt"/>
</dbReference>
<dbReference type="Pfam" id="PF00193">
    <property type="entry name" value="Xlink"/>
    <property type="match status" value="1"/>
</dbReference>
<dbReference type="FunFam" id="2.10.25.10:FF:000040">
    <property type="entry name" value="Stabilin 2"/>
    <property type="match status" value="1"/>
</dbReference>
<dbReference type="Pfam" id="PF02469">
    <property type="entry name" value="Fasciclin"/>
    <property type="match status" value="2"/>
</dbReference>
<keyword evidence="8 18" id="KW-0879">Wnt signaling pathway</keyword>
<feature type="disulfide bond" evidence="17">
    <location>
        <begin position="2228"/>
        <end position="2249"/>
    </location>
</feature>
<dbReference type="PROSITE" id="PS01186">
    <property type="entry name" value="EGF_2"/>
    <property type="match status" value="6"/>
</dbReference>
<dbReference type="InterPro" id="IPR016187">
    <property type="entry name" value="CTDL_fold"/>
</dbReference>
<dbReference type="InterPro" id="IPR000782">
    <property type="entry name" value="FAS1_domain"/>
</dbReference>
<feature type="domain" description="EGF-like" evidence="21">
    <location>
        <begin position="1266"/>
        <end position="1304"/>
    </location>
</feature>
<comment type="similarity">
    <text evidence="3 18">Belongs to the Wnt family.</text>
</comment>
<evidence type="ECO:0000256" key="3">
    <source>
        <dbReference type="ARBA" id="ARBA00005683"/>
    </source>
</evidence>
<evidence type="ECO:0000259" key="22">
    <source>
        <dbReference type="PROSITE" id="PS50213"/>
    </source>
</evidence>
<dbReference type="GO" id="GO:0005540">
    <property type="term" value="F:hyaluronic acid binding"/>
    <property type="evidence" value="ECO:0007669"/>
    <property type="project" value="InterPro"/>
</dbReference>
<dbReference type="SMART" id="SM00181">
    <property type="entry name" value="EGF"/>
    <property type="match status" value="8"/>
</dbReference>
<evidence type="ECO:0000256" key="5">
    <source>
        <dbReference type="ARBA" id="ARBA00022525"/>
    </source>
</evidence>
<evidence type="ECO:0000256" key="4">
    <source>
        <dbReference type="ARBA" id="ARBA00022473"/>
    </source>
</evidence>
<dbReference type="InterPro" id="IPR000742">
    <property type="entry name" value="EGF"/>
</dbReference>
<keyword evidence="13" id="KW-0325">Glycoprotein</keyword>
<feature type="region of interest" description="Disordered" evidence="19">
    <location>
        <begin position="2178"/>
        <end position="2197"/>
    </location>
</feature>
<dbReference type="InterPro" id="IPR024731">
    <property type="entry name" value="NELL2-like_EGF"/>
</dbReference>
<dbReference type="SUPFAM" id="SSF57184">
    <property type="entry name" value="Growth factor receptor domain"/>
    <property type="match status" value="1"/>
</dbReference>
<dbReference type="SMART" id="SM00554">
    <property type="entry name" value="FAS1"/>
    <property type="match status" value="4"/>
</dbReference>
<dbReference type="InterPro" id="IPR009030">
    <property type="entry name" value="Growth_fac_rcpt_cys_sf"/>
</dbReference>
<keyword evidence="14" id="KW-0449">Lipoprotein</keyword>
<evidence type="ECO:0000313" key="24">
    <source>
        <dbReference type="EMBL" id="TKS90348.1"/>
    </source>
</evidence>
<dbReference type="InterPro" id="IPR036378">
    <property type="entry name" value="FAS1_dom_sf"/>
</dbReference>
<dbReference type="Pfam" id="PF12947">
    <property type="entry name" value="EGF_3"/>
    <property type="match status" value="3"/>
</dbReference>
<dbReference type="SUPFAM" id="SSF82153">
    <property type="entry name" value="FAS1 domain"/>
    <property type="match status" value="6"/>
</dbReference>
<evidence type="ECO:0000256" key="15">
    <source>
        <dbReference type="ARBA" id="ARBA00023292"/>
    </source>
</evidence>
<evidence type="ECO:0000256" key="13">
    <source>
        <dbReference type="ARBA" id="ARBA00023180"/>
    </source>
</evidence>
<evidence type="ECO:0000256" key="9">
    <source>
        <dbReference type="ARBA" id="ARBA00022692"/>
    </source>
</evidence>
<dbReference type="FunFam" id="3.30.2460.20:FF:000001">
    <property type="entry name" value="Wnt homolog"/>
    <property type="match status" value="1"/>
</dbReference>
<dbReference type="SMART" id="SM00097">
    <property type="entry name" value="WNT1"/>
    <property type="match status" value="1"/>
</dbReference>
<dbReference type="PROSITE" id="PS00022">
    <property type="entry name" value="EGF_1"/>
    <property type="match status" value="1"/>
</dbReference>
<dbReference type="Gene3D" id="3.30.2460.20">
    <property type="match status" value="1"/>
</dbReference>
<dbReference type="SMART" id="SM00445">
    <property type="entry name" value="LINK"/>
    <property type="match status" value="1"/>
</dbReference>
<evidence type="ECO:0000256" key="6">
    <source>
        <dbReference type="ARBA" id="ARBA00022530"/>
    </source>
</evidence>
<feature type="compositionally biased region" description="Polar residues" evidence="19">
    <location>
        <begin position="2183"/>
        <end position="2197"/>
    </location>
</feature>
<dbReference type="PRINTS" id="PR01349">
    <property type="entry name" value="WNTPROTEIN"/>
</dbReference>
<evidence type="ECO:0000256" key="17">
    <source>
        <dbReference type="PROSITE-ProRule" id="PRU00323"/>
    </source>
</evidence>
<dbReference type="InterPro" id="IPR018161">
    <property type="entry name" value="Wnt_CS"/>
</dbReference>
<proteinExistence type="inferred from homology"/>
<gene>
    <name evidence="24" type="ORF">D9C73_024480</name>
</gene>
<keyword evidence="15" id="KW-0424">Laminin EGF-like domain</keyword>
<evidence type="ECO:0000256" key="20">
    <source>
        <dbReference type="SAM" id="Phobius"/>
    </source>
</evidence>
<evidence type="ECO:0000256" key="16">
    <source>
        <dbReference type="PROSITE-ProRule" id="PRU00076"/>
    </source>
</evidence>
<protein>
    <recommendedName>
        <fullName evidence="18">Protein Wnt</fullName>
    </recommendedName>
</protein>
<comment type="subcellular location">
    <subcellularLocation>
        <location evidence="1">Membrane</location>
        <topology evidence="1">Single-pass membrane protein</topology>
    </subcellularLocation>
    <subcellularLocation>
        <location evidence="2 18">Secreted</location>
        <location evidence="2 18">Extracellular space</location>
        <location evidence="2 18">Extracellular matrix</location>
    </subcellularLocation>
</comment>
<evidence type="ECO:0000259" key="21">
    <source>
        <dbReference type="PROSITE" id="PS50026"/>
    </source>
</evidence>
<dbReference type="GO" id="GO:0007155">
    <property type="term" value="P:cell adhesion"/>
    <property type="evidence" value="ECO:0007669"/>
    <property type="project" value="InterPro"/>
</dbReference>
<organism evidence="24 25">
    <name type="scientific">Collichthys lucidus</name>
    <name type="common">Big head croaker</name>
    <name type="synonym">Sciaena lucida</name>
    <dbReference type="NCBI Taxonomy" id="240159"/>
    <lineage>
        <taxon>Eukaryota</taxon>
        <taxon>Metazoa</taxon>
        <taxon>Chordata</taxon>
        <taxon>Craniata</taxon>
        <taxon>Vertebrata</taxon>
        <taxon>Euteleostomi</taxon>
        <taxon>Actinopterygii</taxon>
        <taxon>Neopterygii</taxon>
        <taxon>Teleostei</taxon>
        <taxon>Neoteleostei</taxon>
        <taxon>Acanthomorphata</taxon>
        <taxon>Eupercaria</taxon>
        <taxon>Sciaenidae</taxon>
        <taxon>Collichthys</taxon>
    </lineage>
</organism>
<dbReference type="Proteomes" id="UP000298787">
    <property type="component" value="Chromosome 22"/>
</dbReference>
<name>A0A4U5VPB6_COLLU</name>
<dbReference type="InterPro" id="IPR016186">
    <property type="entry name" value="C-type_lectin-like/link_sf"/>
</dbReference>
<dbReference type="GO" id="GO:0016055">
    <property type="term" value="P:Wnt signaling pathway"/>
    <property type="evidence" value="ECO:0007669"/>
    <property type="project" value="UniProtKB-KW"/>
</dbReference>
<dbReference type="CDD" id="cd19344">
    <property type="entry name" value="Wnt_Wnt16"/>
    <property type="match status" value="1"/>
</dbReference>
<comment type="function">
    <text evidence="18">Ligand for members of the frizzled family of seven transmembrane receptors.</text>
</comment>
<sequence length="2527" mass="277727">MAAALKSRPDVAAPTGPLNRAGQDCGLQVQPGRSCGLQPFIESQNLLQTCSSGHEPGRWVVPCLSCSDNRTCDWREVAWQPDGCYHPLVARPLLQDCMTDRKVLFIGDSTNRGMMYFLMERVNSSLEDWGKAHDLLVYRNLNLGRTLVLMISSVKVTTSAELQPDGSGGRRSSVAQHRSPEDSQRGSAQKAIQELYRQNQNIITTAKHYGYEAIDTFSITMGRYKEFLQGRCACHFHEVEKLWSSTVSTTNRTRTTRTGPGLSSQSAVLDTDQEAWPKALSYHNSKWTEAEPTPPGGSSSRHQGRRVLLFTLIRTRPGPGLTDVLLDRRDLCRKKLFLLPSIQDGARLAITECQSQFRHERWNCSTRDQPTVFGYESTSGTKETAFIYAVMAAGLVHAVTRSCSHGNMTECGCDSRLQGTGSTAEGWHWGGCSDHIQYGTWFSRKFIDNGVKNMSTTRGGYTLTTMNQHNTEVGRQAIHRTMSTHCRCHGVSGSCAVKTCWKTMAAFERVGAYLKERYERSIQVLDRSRRKTRRKDQRRLPDKQQLIFLNKSPNYCLEDQRRGVAGTRGRRCSRSSPGSDGCNLLCCGRGYNTHVVRHVERCECKFVWCCYVRCRRLCSCVHGLCDSGLRGSGSCTCFSGYKGPNCDQELPECAALSCQQNSRCMEEALTGHLVCQCLPGYQKFSDQCLSMNPCLQRVCHVRASCVHTGPNQHRCTCNEGYSGDGRVCMAIDQCQTGQGGCAAESTRCVYDGPGMSHCECLPGFHHLSNGSCSRTDVCRPDSCDKNAKCRTMGTGQVECTCLQGYLGNGKVCYGNIIQRLNSLNTEPGGQWSGQLSNAISLFDPGAWVVMPFDTLKKTDVFYTLTGKSAETDTAEGDALMKIRIHGSRKKGTIAQSDIIASNGMIHIINKLMDSVAATVESNAQENLMKIVSDYGKFDKFESLLQGHNKLVELLRNHIVPSTACFMTSLLLMMILLPVLKLDVFNAVSSPRIVTMANQVLTINVTENGQILVNGAVVLEAAVEAKMGLYVLDGVLTPSSIKPVLPHRCDINETKAIKGTSIYGCLYIMPISSLTTNGFPATGCSALCNTTVMTPACCKGFYGPDCTPCPGGHLAPCSGRGQYNPSFFTEGELVMDPDSYTSMLKSWCIVALVWWSSTSVMFLHVEMWNHAEADRAERHLFFFQCLDGIGGNGSCLCDSHFGGSRCQFCSAPNKHGPHCDRSRFTGRFCERRTSACGVQAQFCHAHADCDFSAGTVRCVCKPGFQGDGVTCVESDPCAPPYRGGCSMNSDCSCKSGYKGNGRMCEAVNQCVTADGGCHYLVSIINMFNYRLMNRDDEEADRTFCVQASCRLLSSGWTCICDEDTVGDGHVCYGTVEQASPERTCCGLSVKRGFVSSLTFRCFQELMALPDAGEFFTWTTQESGLTWSLVNQNITVLVPSSAAIAKMSPEDKKFWTLKGNLLSLIRNHIIVGNYPISIMSNTSSVTSLLKTTFPVSTTNELTAVGEATITTTNIAATNGLIHVIDKDYNLTDEIEEADEFTVFAPTDAAITDYLKKTSAATLLFVNDAQIDSFNILSGNGVIQGLSGVLRINRNRCDEAKYNKVMKSVKKRKCMFTRMFEEERLLTIGCRATCLQRNVVRHYCSETMSHVIKTDEIESTADELCGSVTCHTSAKNQPVSGGKRRLSWQRSLCSCRTEQSKNRLDFLTCFTVNTSCVCSEGYSGDGRTCNMINLCRKKNGGCHEYARCNMTGPGVRTCTCMSNFIGDGVTCRGTLGKDFELTTDCVQEILRKRLKDFYLGLSIVDVSLKGRGPFTVFVPNADAFTADRKGAGKGSILVNQASVTYSDDVSINGIFYEINKILFPPNMDRNIQPDVGLNLTDVAERNGYKTFYKLLEDTGVMDLVNDGIHQPVTVFLPSDGVMASLPQEQKDFLFHQDNRAQLVEYLKYHILQAQKVYAEALIHVDSARTLQGSPLSFLCGGTDDIGEIFVNDGKCRIVQRHLIFNGGIAYGINCLLTPPSLGGRCDEHTTFDFKMTCGMCMTSATRCPRGSKQKEVQKCDLPTVFVTRNSGCLSVCTVNFWQPKCCHGYYGRDCLVTVVNVMMVTLVMVPVPVTSVLGVWPVSCAVMDSMELPVKLQTGGGGGGSVLLKCPRAKHRTTNCSRNFSSNERNETDILHVTGSRGAPVRTTTSEMESPVRSNSCQSAAVSKTTDNVTKTPNVLTSILKGGLNMCAAGWLDQARVAYPTTYSSPQCGFGHVGIVDYGTRKDLEETWDTFCYRMKEVACECKPGYVGDGFSCTGNLLQVLQSTATFSNFLTQVLNYSRVSESGKTFMKRLSNLTVQSTLFVPDNDGLPDNQGQALPVSQLKNGSRIRTRAGSLSVLGVADLLNPLALSSRYINDRFVTESDILASNGIIHVLQGPLKAPPLRQEMHVAHKAGMGVGVVLLIVVVLGAIFVGYHFYSHQTKPFQFHYFKEDELEEEESPPADCTRSICNPVYEAAPEPAELDTCDVTTDDKHEVVNGGSYDLLQDS</sequence>
<dbReference type="Gene3D" id="2.90.20.10">
    <property type="entry name" value="Plasmodium vivax P25 domain"/>
    <property type="match status" value="1"/>
</dbReference>
<dbReference type="GO" id="GO:0005576">
    <property type="term" value="C:extracellular region"/>
    <property type="evidence" value="ECO:0007669"/>
    <property type="project" value="InterPro"/>
</dbReference>
<dbReference type="Pfam" id="PF00110">
    <property type="entry name" value="wnt"/>
    <property type="match status" value="1"/>
</dbReference>
<dbReference type="SUPFAM" id="SSF56436">
    <property type="entry name" value="C-type lectin-like"/>
    <property type="match status" value="1"/>
</dbReference>
<feature type="domain" description="EGF-like" evidence="21">
    <location>
        <begin position="649"/>
        <end position="689"/>
    </location>
</feature>
<reference evidence="24 25" key="1">
    <citation type="submission" date="2019-01" db="EMBL/GenBank/DDBJ databases">
        <title>Genome Assembly of Collichthys lucidus.</title>
        <authorList>
            <person name="Cai M."/>
            <person name="Xiao S."/>
        </authorList>
    </citation>
    <scope>NUCLEOTIDE SEQUENCE [LARGE SCALE GENOMIC DNA]</scope>
    <source>
        <strain evidence="24">JT15FE1705JMU</strain>
        <tissue evidence="24">Muscle</tissue>
    </source>
</reference>
<dbReference type="FunFam" id="2.30.180.10:FF:000005">
    <property type="entry name" value="Stabilin 2"/>
    <property type="match status" value="1"/>
</dbReference>
<keyword evidence="11 20" id="KW-0472">Membrane</keyword>
<keyword evidence="5" id="KW-0964">Secreted</keyword>
<dbReference type="PANTHER" id="PTHR24038">
    <property type="entry name" value="STABILIN"/>
    <property type="match status" value="1"/>
</dbReference>
<evidence type="ECO:0000256" key="1">
    <source>
        <dbReference type="ARBA" id="ARBA00004167"/>
    </source>
</evidence>
<feature type="domain" description="FAS1" evidence="22">
    <location>
        <begin position="1872"/>
        <end position="2013"/>
    </location>
</feature>
<keyword evidence="12 16" id="KW-1015">Disulfide bond</keyword>
<dbReference type="Gene3D" id="2.10.25.10">
    <property type="entry name" value="Laminin"/>
    <property type="match status" value="3"/>
</dbReference>
<feature type="transmembrane region" description="Helical" evidence="20">
    <location>
        <begin position="2433"/>
        <end position="2457"/>
    </location>
</feature>
<comment type="caution">
    <text evidence="16">Lacks conserved residue(s) required for the propagation of feature annotation.</text>
</comment>
<evidence type="ECO:0000256" key="14">
    <source>
        <dbReference type="ARBA" id="ARBA00023288"/>
    </source>
</evidence>
<keyword evidence="9 20" id="KW-0812">Transmembrane</keyword>
<dbReference type="Gene3D" id="3.10.100.10">
    <property type="entry name" value="Mannose-Binding Protein A, subunit A"/>
    <property type="match status" value="1"/>
</dbReference>
<feature type="region of interest" description="Disordered" evidence="19">
    <location>
        <begin position="160"/>
        <end position="189"/>
    </location>
</feature>
<dbReference type="STRING" id="240159.A0A4U5VPB6"/>
<evidence type="ECO:0000256" key="19">
    <source>
        <dbReference type="SAM" id="MobiDB-lite"/>
    </source>
</evidence>
<dbReference type="PROSITE" id="PS50026">
    <property type="entry name" value="EGF_3"/>
    <property type="match status" value="4"/>
</dbReference>
<dbReference type="PROSITE" id="PS00246">
    <property type="entry name" value="WNT1"/>
    <property type="match status" value="1"/>
</dbReference>
<dbReference type="PANTHER" id="PTHR24038:SF0">
    <property type="entry name" value="STABILIN-2"/>
    <property type="match status" value="1"/>
</dbReference>
<evidence type="ECO:0000256" key="7">
    <source>
        <dbReference type="ARBA" id="ARBA00022536"/>
    </source>
</evidence>
<accession>A0A4U5VPB6</accession>
<feature type="domain" description="Link" evidence="23">
    <location>
        <begin position="2182"/>
        <end position="2275"/>
    </location>
</feature>
<evidence type="ECO:0000256" key="10">
    <source>
        <dbReference type="ARBA" id="ARBA00022989"/>
    </source>
</evidence>
<dbReference type="GO" id="GO:0048513">
    <property type="term" value="P:animal organ development"/>
    <property type="evidence" value="ECO:0007669"/>
    <property type="project" value="UniProtKB-ARBA"/>
</dbReference>
<evidence type="ECO:0000313" key="25">
    <source>
        <dbReference type="Proteomes" id="UP000298787"/>
    </source>
</evidence>
<feature type="domain" description="EGF-like" evidence="21">
    <location>
        <begin position="690"/>
        <end position="729"/>
    </location>
</feature>
<evidence type="ECO:0000259" key="23">
    <source>
        <dbReference type="PROSITE" id="PS50963"/>
    </source>
</evidence>
<keyword evidence="10 20" id="KW-1133">Transmembrane helix</keyword>
<feature type="domain" description="FAS1" evidence="22">
    <location>
        <begin position="1397"/>
        <end position="1526"/>
    </location>
</feature>
<dbReference type="GO" id="GO:0016020">
    <property type="term" value="C:membrane"/>
    <property type="evidence" value="ECO:0007669"/>
    <property type="project" value="UniProtKB-SubCell"/>
</dbReference>
<feature type="domain" description="EGF-like" evidence="21">
    <location>
        <begin position="774"/>
        <end position="813"/>
    </location>
</feature>
<dbReference type="Gene3D" id="2.30.180.10">
    <property type="entry name" value="FAS1 domain"/>
    <property type="match status" value="3"/>
</dbReference>
<keyword evidence="4 18" id="KW-0217">Developmental protein</keyword>
<evidence type="ECO:0000256" key="18">
    <source>
        <dbReference type="RuleBase" id="RU003500"/>
    </source>
</evidence>
<feature type="domain" description="FAS1" evidence="22">
    <location>
        <begin position="2295"/>
        <end position="2418"/>
    </location>
</feature>
<evidence type="ECO:0000256" key="8">
    <source>
        <dbReference type="ARBA" id="ARBA00022687"/>
    </source>
</evidence>
<dbReference type="GO" id="GO:0005102">
    <property type="term" value="F:signaling receptor binding"/>
    <property type="evidence" value="ECO:0007669"/>
    <property type="project" value="InterPro"/>
</dbReference>
<dbReference type="PROSITE" id="PS50213">
    <property type="entry name" value="FAS1"/>
    <property type="match status" value="3"/>
</dbReference>
<keyword evidence="6" id="KW-0272">Extracellular matrix</keyword>
<evidence type="ECO:0000256" key="11">
    <source>
        <dbReference type="ARBA" id="ARBA00023136"/>
    </source>
</evidence>
<dbReference type="PROSITE" id="PS50963">
    <property type="entry name" value="LINK_2"/>
    <property type="match status" value="1"/>
</dbReference>
<dbReference type="SUPFAM" id="SSF57196">
    <property type="entry name" value="EGF/Laminin"/>
    <property type="match status" value="1"/>
</dbReference>
<dbReference type="EMBL" id="CM014099">
    <property type="protein sequence ID" value="TKS90348.1"/>
    <property type="molecule type" value="Genomic_DNA"/>
</dbReference>
<feature type="disulfide bond" evidence="16">
    <location>
        <begin position="658"/>
        <end position="675"/>
    </location>
</feature>
<keyword evidence="7 16" id="KW-0245">EGF-like domain</keyword>